<dbReference type="Pfam" id="PF00756">
    <property type="entry name" value="Esterase"/>
    <property type="match status" value="1"/>
</dbReference>
<reference evidence="1 2" key="1">
    <citation type="submission" date="2016-09" db="EMBL/GenBank/DDBJ databases">
        <authorList>
            <person name="Capua I."/>
            <person name="De Benedictis P."/>
            <person name="Joannis T."/>
            <person name="Lombin L.H."/>
            <person name="Cattoli G."/>
        </authorList>
    </citation>
    <scope>NUCLEOTIDE SEQUENCE [LARGE SCALE GENOMIC DNA]</scope>
    <source>
        <strain evidence="1 2">GluBS11</strain>
    </source>
</reference>
<dbReference type="RefSeq" id="WP_091233482.1">
    <property type="nucleotide sequence ID" value="NZ_FMKA01000010.1"/>
</dbReference>
<proteinExistence type="predicted"/>
<dbReference type="OrthoDB" id="9803578at2"/>
<evidence type="ECO:0000313" key="2">
    <source>
        <dbReference type="Proteomes" id="UP000199315"/>
    </source>
</evidence>
<keyword evidence="2" id="KW-1185">Reference proteome</keyword>
<dbReference type="Gene3D" id="3.40.50.1820">
    <property type="entry name" value="alpha/beta hydrolase"/>
    <property type="match status" value="1"/>
</dbReference>
<accession>A0A1D3TTU5</accession>
<dbReference type="EMBL" id="FMKA01000010">
    <property type="protein sequence ID" value="SCP97406.1"/>
    <property type="molecule type" value="Genomic_DNA"/>
</dbReference>
<dbReference type="PANTHER" id="PTHR48098">
    <property type="entry name" value="ENTEROCHELIN ESTERASE-RELATED"/>
    <property type="match status" value="1"/>
</dbReference>
<dbReference type="InterPro" id="IPR000801">
    <property type="entry name" value="Esterase-like"/>
</dbReference>
<organism evidence="1 2">
    <name type="scientific">Anaerobium acetethylicum</name>
    <dbReference type="NCBI Taxonomy" id="1619234"/>
    <lineage>
        <taxon>Bacteria</taxon>
        <taxon>Bacillati</taxon>
        <taxon>Bacillota</taxon>
        <taxon>Clostridia</taxon>
        <taxon>Lachnospirales</taxon>
        <taxon>Lachnospiraceae</taxon>
        <taxon>Anaerobium</taxon>
    </lineage>
</organism>
<evidence type="ECO:0000313" key="1">
    <source>
        <dbReference type="EMBL" id="SCP97406.1"/>
    </source>
</evidence>
<keyword evidence="1" id="KW-0378">Hydrolase</keyword>
<protein>
    <submittedName>
        <fullName evidence="1">S-formylglutathione hydrolase FrmB</fullName>
    </submittedName>
</protein>
<name>A0A1D3TTU5_9FIRM</name>
<dbReference type="InterPro" id="IPR050583">
    <property type="entry name" value="Mycobacterial_A85_antigen"/>
</dbReference>
<gene>
    <name evidence="1" type="ORF">SAMN05421730_101068</name>
</gene>
<dbReference type="AlphaFoldDB" id="A0A1D3TTU5"/>
<dbReference type="InterPro" id="IPR029058">
    <property type="entry name" value="AB_hydrolase_fold"/>
</dbReference>
<dbReference type="GO" id="GO:0016787">
    <property type="term" value="F:hydrolase activity"/>
    <property type="evidence" value="ECO:0007669"/>
    <property type="project" value="UniProtKB-KW"/>
</dbReference>
<dbReference type="Proteomes" id="UP000199315">
    <property type="component" value="Unassembled WGS sequence"/>
</dbReference>
<dbReference type="PANTHER" id="PTHR48098:SF1">
    <property type="entry name" value="DIACYLGLYCEROL ACYLTRANSFERASE_MYCOLYLTRANSFERASE AG85A"/>
    <property type="match status" value="1"/>
</dbReference>
<dbReference type="GO" id="GO:0016747">
    <property type="term" value="F:acyltransferase activity, transferring groups other than amino-acyl groups"/>
    <property type="evidence" value="ECO:0007669"/>
    <property type="project" value="TreeGrafter"/>
</dbReference>
<dbReference type="SUPFAM" id="SSF53474">
    <property type="entry name" value="alpha/beta-Hydrolases"/>
    <property type="match status" value="1"/>
</dbReference>
<sequence>MAIITTRYNSNCLGGFVSFTAVIPFEDFGEDFLNPNPHPYAAENPMRTLYLLHGVTGDEKDWLYGTRIERYAKENKIAVIMPDGNNNFYLDNCETERWGEFIGKELVEVTRALFPLSHKREDTFIGGLSMGGYGAIRNGLKYSETFSRIIALSSALLIYDLPDYTDDDPIPWRRRAYAERIFGKLDNVPGSDADPEQLYRDCAKEMKIFMAIGTEDFLLLQNRRYRKFLESVDADLTYLEEAGAHEWDFWDRNILRGIAWLTE</sequence>
<dbReference type="STRING" id="1619234.SAMN05421730_101068"/>